<accession>A0A0F9ADS1</accession>
<evidence type="ECO:0000313" key="1">
    <source>
        <dbReference type="EMBL" id="KKK76639.1"/>
    </source>
</evidence>
<gene>
    <name evidence="1" type="ORF">LCGC14_2861600</name>
</gene>
<proteinExistence type="predicted"/>
<reference evidence="1" key="1">
    <citation type="journal article" date="2015" name="Nature">
        <title>Complex archaea that bridge the gap between prokaryotes and eukaryotes.</title>
        <authorList>
            <person name="Spang A."/>
            <person name="Saw J.H."/>
            <person name="Jorgensen S.L."/>
            <person name="Zaremba-Niedzwiedzka K."/>
            <person name="Martijn J."/>
            <person name="Lind A.E."/>
            <person name="van Eijk R."/>
            <person name="Schleper C."/>
            <person name="Guy L."/>
            <person name="Ettema T.J."/>
        </authorList>
    </citation>
    <scope>NUCLEOTIDE SEQUENCE</scope>
</reference>
<sequence length="52" mass="6225">MENKNKVNVKVSVPLRDNLIKKKYQLKTDGIDSVIQKMYDMMNKLKLWDELK</sequence>
<organism evidence="1">
    <name type="scientific">marine sediment metagenome</name>
    <dbReference type="NCBI Taxonomy" id="412755"/>
    <lineage>
        <taxon>unclassified sequences</taxon>
        <taxon>metagenomes</taxon>
        <taxon>ecological metagenomes</taxon>
    </lineage>
</organism>
<protein>
    <submittedName>
        <fullName evidence="1">Uncharacterized protein</fullName>
    </submittedName>
</protein>
<comment type="caution">
    <text evidence="1">The sequence shown here is derived from an EMBL/GenBank/DDBJ whole genome shotgun (WGS) entry which is preliminary data.</text>
</comment>
<name>A0A0F9ADS1_9ZZZZ</name>
<dbReference type="EMBL" id="LAZR01055319">
    <property type="protein sequence ID" value="KKK76639.1"/>
    <property type="molecule type" value="Genomic_DNA"/>
</dbReference>
<dbReference type="AlphaFoldDB" id="A0A0F9ADS1"/>